<dbReference type="GeneID" id="105360684"/>
<dbReference type="SUPFAM" id="SSF48452">
    <property type="entry name" value="TPR-like"/>
    <property type="match status" value="1"/>
</dbReference>
<dbReference type="InterPro" id="IPR056907">
    <property type="entry name" value="UTP6_C"/>
</dbReference>
<dbReference type="Proteomes" id="UP000695007">
    <property type="component" value="Unplaced"/>
</dbReference>
<dbReference type="InterPro" id="IPR011990">
    <property type="entry name" value="TPR-like_helical_dom_sf"/>
</dbReference>
<dbReference type="GO" id="GO:0034388">
    <property type="term" value="C:Pwp2p-containing subcomplex of 90S preribosome"/>
    <property type="evidence" value="ECO:0007669"/>
    <property type="project" value="TreeGrafter"/>
</dbReference>
<dbReference type="Pfam" id="PF08640">
    <property type="entry name" value="U3_assoc_6"/>
    <property type="match status" value="1"/>
</dbReference>
<dbReference type="InterPro" id="IPR055347">
    <property type="entry name" value="UTP6_N"/>
</dbReference>
<keyword evidence="4" id="KW-0677">Repeat</keyword>
<comment type="similarity">
    <text evidence="2">Belongs to the UTP6 family.</text>
</comment>
<keyword evidence="3" id="KW-0698">rRNA processing</keyword>
<name>A0AAJ7DT54_9HYME</name>
<keyword evidence="8" id="KW-1185">Reference proteome</keyword>
<feature type="domain" description="U3 small nucleolar RNA-associated protein 6 N-terminal" evidence="6">
    <location>
        <begin position="9"/>
        <end position="90"/>
    </location>
</feature>
<evidence type="ECO:0000256" key="4">
    <source>
        <dbReference type="ARBA" id="ARBA00022737"/>
    </source>
</evidence>
<evidence type="ECO:0000313" key="8">
    <source>
        <dbReference type="Proteomes" id="UP000695007"/>
    </source>
</evidence>
<dbReference type="InterPro" id="IPR003107">
    <property type="entry name" value="HAT"/>
</dbReference>
<dbReference type="SMART" id="SM00386">
    <property type="entry name" value="HAT"/>
    <property type="match status" value="4"/>
</dbReference>
<evidence type="ECO:0000259" key="6">
    <source>
        <dbReference type="Pfam" id="PF08640"/>
    </source>
</evidence>
<accession>A0AAJ7DT54</accession>
<dbReference type="PANTHER" id="PTHR23271:SF1">
    <property type="entry name" value="U3 SMALL NUCLEOLAR RNA-ASSOCIATED PROTEIN 6 HOMOLOG"/>
    <property type="match status" value="1"/>
</dbReference>
<gene>
    <name evidence="9" type="primary">LOC105360684</name>
</gene>
<feature type="domain" description="U3 small nucleolar RNA-associated protein 6 homolog C-terminal" evidence="7">
    <location>
        <begin position="312"/>
        <end position="580"/>
    </location>
</feature>
<organism evidence="8 9">
    <name type="scientific">Ceratosolen solmsi marchali</name>
    <dbReference type="NCBI Taxonomy" id="326594"/>
    <lineage>
        <taxon>Eukaryota</taxon>
        <taxon>Metazoa</taxon>
        <taxon>Ecdysozoa</taxon>
        <taxon>Arthropoda</taxon>
        <taxon>Hexapoda</taxon>
        <taxon>Insecta</taxon>
        <taxon>Pterygota</taxon>
        <taxon>Neoptera</taxon>
        <taxon>Endopterygota</taxon>
        <taxon>Hymenoptera</taxon>
        <taxon>Apocrita</taxon>
        <taxon>Proctotrupomorpha</taxon>
        <taxon>Chalcidoidea</taxon>
        <taxon>Agaonidae</taxon>
        <taxon>Agaoninae</taxon>
        <taxon>Ceratosolen</taxon>
    </lineage>
</organism>
<comment type="subcellular location">
    <subcellularLocation>
        <location evidence="1">Nucleus</location>
        <location evidence="1">Nucleolus</location>
    </subcellularLocation>
</comment>
<evidence type="ECO:0000256" key="3">
    <source>
        <dbReference type="ARBA" id="ARBA00022552"/>
    </source>
</evidence>
<keyword evidence="5" id="KW-0539">Nucleus</keyword>
<dbReference type="PANTHER" id="PTHR23271">
    <property type="entry name" value="HEPATOCELLULAR CARCINOMA-ASSOCIATED ANTIGEN 66"/>
    <property type="match status" value="1"/>
</dbReference>
<dbReference type="GO" id="GO:0032040">
    <property type="term" value="C:small-subunit processome"/>
    <property type="evidence" value="ECO:0007669"/>
    <property type="project" value="TreeGrafter"/>
</dbReference>
<evidence type="ECO:0000256" key="5">
    <source>
        <dbReference type="ARBA" id="ARBA00023242"/>
    </source>
</evidence>
<dbReference type="AlphaFoldDB" id="A0AAJ7DT54"/>
<evidence type="ECO:0000313" key="9">
    <source>
        <dbReference type="RefSeq" id="XP_011495958.1"/>
    </source>
</evidence>
<dbReference type="Gene3D" id="1.25.40.10">
    <property type="entry name" value="Tetratricopeptide repeat domain"/>
    <property type="match status" value="2"/>
</dbReference>
<reference evidence="9" key="1">
    <citation type="submission" date="2025-08" db="UniProtKB">
        <authorList>
            <consortium name="RefSeq"/>
        </authorList>
    </citation>
    <scope>IDENTIFICATION</scope>
</reference>
<dbReference type="Pfam" id="PF24892">
    <property type="entry name" value="UTP6_C"/>
    <property type="match status" value="1"/>
</dbReference>
<dbReference type="GO" id="GO:0030515">
    <property type="term" value="F:snoRNA binding"/>
    <property type="evidence" value="ECO:0007669"/>
    <property type="project" value="InterPro"/>
</dbReference>
<dbReference type="KEGG" id="csol:105360684"/>
<sequence length="606" mass="72313">MAEFVQKKVEDMRPVLEQMRKLKLFSEREICEITKKLKEYEYKLQRHTKSKEDFLRYIQYEMDLMKLVKQRRERYGITQMKSDIDFTIANKINHLYKDAILKFQDDLRFWIAYMKFCKHVKFHSCISRMIGRMLSIHQDKPKCWHIAALWEIEENNNQQNAKNFLLRGLHFHPDSKLLYTDIFKLELDYVFTKNNKVKSIDISTVRTIRNNSNIPVELQKVFIIYEQAFKRIRDIKFIIELLNITQGYDKTEKLQHKIVSDMVKEYLHEPMMWDTMAHRELKGLIQPSLETDESSMEIQTLKHSSLRDRISNCYKVYQTAVKKIKTEEMWSLFIDCMLEINQETDTLPNFKRKLLKNVLLQCHQAKKLKEKYYLNWIDMLNFDKNNQNSNTQGKLFEILNWATEALPESESLWHAQLHYLLSTNQEELATEIFNKAIDILGKNSLPLFRLKLLHIQAKNPENLEKFFQDALKSEPIISNYIKPIYIEWIVLTKDIHIARRIYDKLCLHPPPCIELHKKMAALELLQPDISLQNARRPHEMTTLQFGKENTDVWMEFINFEMKYGEAIRVSNIYNRAVKTLKPKLADNFITEFSLIKANPELLGISL</sequence>
<dbReference type="InterPro" id="IPR013949">
    <property type="entry name" value="Utp6"/>
</dbReference>
<evidence type="ECO:0000256" key="1">
    <source>
        <dbReference type="ARBA" id="ARBA00004604"/>
    </source>
</evidence>
<evidence type="ECO:0000259" key="7">
    <source>
        <dbReference type="Pfam" id="PF24892"/>
    </source>
</evidence>
<protein>
    <submittedName>
        <fullName evidence="9">U3 small nucleolar RNA-associated protein 6 homolog isoform X1</fullName>
    </submittedName>
</protein>
<proteinExistence type="inferred from homology"/>
<evidence type="ECO:0000256" key="2">
    <source>
        <dbReference type="ARBA" id="ARBA00010734"/>
    </source>
</evidence>
<dbReference type="RefSeq" id="XP_011495958.1">
    <property type="nucleotide sequence ID" value="XM_011497656.1"/>
</dbReference>
<dbReference type="GO" id="GO:0000462">
    <property type="term" value="P:maturation of SSU-rRNA from tricistronic rRNA transcript (SSU-rRNA, 5.8S rRNA, LSU-rRNA)"/>
    <property type="evidence" value="ECO:0007669"/>
    <property type="project" value="InterPro"/>
</dbReference>